<dbReference type="EMBL" id="JACYCD010000343">
    <property type="protein sequence ID" value="KAF8696466.1"/>
    <property type="molecule type" value="Genomic_DNA"/>
</dbReference>
<dbReference type="AlphaFoldDB" id="A0A8H7HK13"/>
<accession>A0A8H7HK13</accession>
<evidence type="ECO:0000313" key="2">
    <source>
        <dbReference type="EMBL" id="KAF8696466.1"/>
    </source>
</evidence>
<sequence length="137" mass="15506">MQPVKEQGLLPSQVAEFCANTPTAKEPNQLDQTLNKQVAYMQQIQELRLDKEFDEGLGKESSRGLIQEVDKEMADLWMQEWVGNKEWEPVHKDDKGMEGSKSGDEENNAALTAEELVEYNNNRWISAQSKGKGLATH</sequence>
<comment type="caution">
    <text evidence="2">The sequence shown here is derived from an EMBL/GenBank/DDBJ whole genome shotgun (WGS) entry which is preliminary data.</text>
</comment>
<dbReference type="Proteomes" id="UP000602905">
    <property type="component" value="Unassembled WGS sequence"/>
</dbReference>
<protein>
    <submittedName>
        <fullName evidence="2">Uncharacterized protein</fullName>
    </submittedName>
</protein>
<feature type="region of interest" description="Disordered" evidence="1">
    <location>
        <begin position="87"/>
        <end position="113"/>
    </location>
</feature>
<organism evidence="2 3">
    <name type="scientific">Rhizoctonia solani</name>
    <dbReference type="NCBI Taxonomy" id="456999"/>
    <lineage>
        <taxon>Eukaryota</taxon>
        <taxon>Fungi</taxon>
        <taxon>Dikarya</taxon>
        <taxon>Basidiomycota</taxon>
        <taxon>Agaricomycotina</taxon>
        <taxon>Agaricomycetes</taxon>
        <taxon>Cantharellales</taxon>
        <taxon>Ceratobasidiaceae</taxon>
        <taxon>Rhizoctonia</taxon>
    </lineage>
</organism>
<reference evidence="2" key="1">
    <citation type="submission" date="2020-09" db="EMBL/GenBank/DDBJ databases">
        <title>Comparative genome analyses of four rice-infecting Rhizoctonia solani isolates reveal extensive enrichment of homogalacturonan modification genes.</title>
        <authorList>
            <person name="Lee D.-Y."/>
            <person name="Jeon J."/>
            <person name="Kim K.-T."/>
            <person name="Cheong K."/>
            <person name="Song H."/>
            <person name="Choi G."/>
            <person name="Ko J."/>
            <person name="Opiyo S.O."/>
            <person name="Zuo S."/>
            <person name="Madhav S."/>
            <person name="Lee Y.-H."/>
            <person name="Wang G.-L."/>
        </authorList>
    </citation>
    <scope>NUCLEOTIDE SEQUENCE</scope>
    <source>
        <strain evidence="2">AG1-IA WGL</strain>
    </source>
</reference>
<feature type="compositionally biased region" description="Basic and acidic residues" evidence="1">
    <location>
        <begin position="87"/>
        <end position="104"/>
    </location>
</feature>
<name>A0A8H7HK13_9AGAM</name>
<proteinExistence type="predicted"/>
<evidence type="ECO:0000313" key="3">
    <source>
        <dbReference type="Proteomes" id="UP000602905"/>
    </source>
</evidence>
<feature type="non-terminal residue" evidence="2">
    <location>
        <position position="1"/>
    </location>
</feature>
<evidence type="ECO:0000256" key="1">
    <source>
        <dbReference type="SAM" id="MobiDB-lite"/>
    </source>
</evidence>
<gene>
    <name evidence="2" type="ORF">RHS03_07865</name>
</gene>